<evidence type="ECO:0000256" key="1">
    <source>
        <dbReference type="ARBA" id="ARBA00006499"/>
    </source>
</evidence>
<name>A0A7D8UU52_9HELO</name>
<comment type="similarity">
    <text evidence="1">Belongs to the AB hydrolase superfamily. AB hydrolase 2 family.</text>
</comment>
<comment type="caution">
    <text evidence="4">The sequence shown here is derived from an EMBL/GenBank/DDBJ whole genome shotgun (WGS) entry which is preliminary data.</text>
</comment>
<dbReference type="SUPFAM" id="SSF53474">
    <property type="entry name" value="alpha/beta-Hydrolases"/>
    <property type="match status" value="1"/>
</dbReference>
<accession>A0A7D8UU52</accession>
<feature type="region of interest" description="Disordered" evidence="2">
    <location>
        <begin position="207"/>
        <end position="248"/>
    </location>
</feature>
<organism evidence="4 5">
    <name type="scientific">Lachnellula cervina</name>
    <dbReference type="NCBI Taxonomy" id="1316786"/>
    <lineage>
        <taxon>Eukaryota</taxon>
        <taxon>Fungi</taxon>
        <taxon>Dikarya</taxon>
        <taxon>Ascomycota</taxon>
        <taxon>Pezizomycotina</taxon>
        <taxon>Leotiomycetes</taxon>
        <taxon>Helotiales</taxon>
        <taxon>Lachnaceae</taxon>
        <taxon>Lachnellula</taxon>
    </lineage>
</organism>
<dbReference type="InterPro" id="IPR003140">
    <property type="entry name" value="PLipase/COase/thioEstase"/>
</dbReference>
<evidence type="ECO:0000313" key="4">
    <source>
        <dbReference type="EMBL" id="TVY58696.1"/>
    </source>
</evidence>
<feature type="region of interest" description="Disordered" evidence="2">
    <location>
        <begin position="1"/>
        <end position="44"/>
    </location>
</feature>
<feature type="compositionally biased region" description="Acidic residues" evidence="2">
    <location>
        <begin position="210"/>
        <end position="241"/>
    </location>
</feature>
<dbReference type="InterPro" id="IPR050565">
    <property type="entry name" value="LYPA1-2/EST-like"/>
</dbReference>
<dbReference type="Proteomes" id="UP000481288">
    <property type="component" value="Unassembled WGS sequence"/>
</dbReference>
<dbReference type="Gene3D" id="3.40.50.1820">
    <property type="entry name" value="alpha/beta hydrolase"/>
    <property type="match status" value="1"/>
</dbReference>
<dbReference type="AlphaFoldDB" id="A0A7D8UU52"/>
<evidence type="ECO:0000256" key="2">
    <source>
        <dbReference type="SAM" id="MobiDB-lite"/>
    </source>
</evidence>
<dbReference type="InterPro" id="IPR029058">
    <property type="entry name" value="AB_hydrolase_fold"/>
</dbReference>
<feature type="domain" description="Phospholipase/carboxylesterase/thioesterase" evidence="3">
    <location>
        <begin position="46"/>
        <end position="201"/>
    </location>
</feature>
<keyword evidence="5" id="KW-1185">Reference proteome</keyword>
<dbReference type="Pfam" id="PF02230">
    <property type="entry name" value="Abhydrolase_2"/>
    <property type="match status" value="2"/>
</dbReference>
<proteinExistence type="inferred from homology"/>
<dbReference type="PANTHER" id="PTHR10655:SF64">
    <property type="entry name" value="PHOSPHOLIPASE_CARBOXYLESTERASE_THIOESTERASE DOMAIN-CONTAINING PROTEIN"/>
    <property type="match status" value="1"/>
</dbReference>
<evidence type="ECO:0000313" key="5">
    <source>
        <dbReference type="Proteomes" id="UP000481288"/>
    </source>
</evidence>
<feature type="domain" description="Phospholipase/carboxylesterase/thioesterase" evidence="3">
    <location>
        <begin position="271"/>
        <end position="335"/>
    </location>
</feature>
<dbReference type="OrthoDB" id="2418081at2759"/>
<protein>
    <submittedName>
        <fullName evidence="4">Acyl-protein thioesterase 1</fullName>
    </submittedName>
</protein>
<reference evidence="4 5" key="1">
    <citation type="submission" date="2018-05" db="EMBL/GenBank/DDBJ databases">
        <title>Whole genome sequencing for identification of molecular markers to develop diagnostic detection tools for the regulated plant pathogen Lachnellula willkommii.</title>
        <authorList>
            <person name="Giroux E."/>
            <person name="Bilodeau G."/>
        </authorList>
    </citation>
    <scope>NUCLEOTIDE SEQUENCE [LARGE SCALE GENOMIC DNA]</scope>
    <source>
        <strain evidence="4 5">CBS 625.97</strain>
    </source>
</reference>
<evidence type="ECO:0000259" key="3">
    <source>
        <dbReference type="Pfam" id="PF02230"/>
    </source>
</evidence>
<gene>
    <name evidence="4" type="ORF">LCER1_G000330</name>
</gene>
<dbReference type="PANTHER" id="PTHR10655">
    <property type="entry name" value="LYSOPHOSPHOLIPASE-RELATED"/>
    <property type="match status" value="1"/>
</dbReference>
<dbReference type="GO" id="GO:0008474">
    <property type="term" value="F:palmitoyl-(protein) hydrolase activity"/>
    <property type="evidence" value="ECO:0007669"/>
    <property type="project" value="TreeGrafter"/>
</dbReference>
<dbReference type="GO" id="GO:0052689">
    <property type="term" value="F:carboxylic ester hydrolase activity"/>
    <property type="evidence" value="ECO:0007669"/>
    <property type="project" value="TreeGrafter"/>
</dbReference>
<dbReference type="GO" id="GO:0005737">
    <property type="term" value="C:cytoplasm"/>
    <property type="evidence" value="ECO:0007669"/>
    <property type="project" value="TreeGrafter"/>
</dbReference>
<sequence>MASQGEHALLGHTTGQPSEPGKASPVPDSPPRASRAKDVPGQFPDPVIISPRLEHQHTFIILHGRGSTAKNFAPPLLETTAPSGETIETAFPHAKLIFLSASMNRATIYKRSLTHQWFDHWHMEEPNKRQDLMRAGLRKSARYVHGILGREIEEVGEGNVVLWGLSQGCATSLVALLTWGGRPFAATVGMCGYLPFANHIEDIAKGGSSEDGDDIFGEEGDDDDDPFCNSGDEDEDEDDSDGFEKDRSVKQDLPTQAVTFLRDEIDMEDKAGMAFREVPVFMGHGTEDEKVPIELGREARTCLDLLGADVKMVEYEGLGHWYSKEMLGDIFSFLRERLCLF</sequence>
<dbReference type="EMBL" id="QGMG01000029">
    <property type="protein sequence ID" value="TVY58696.1"/>
    <property type="molecule type" value="Genomic_DNA"/>
</dbReference>